<proteinExistence type="predicted"/>
<dbReference type="AlphaFoldDB" id="A0A9W9H9H3"/>
<dbReference type="InterPro" id="IPR038883">
    <property type="entry name" value="AN11006-like"/>
</dbReference>
<evidence type="ECO:0000313" key="2">
    <source>
        <dbReference type="Proteomes" id="UP001149079"/>
    </source>
</evidence>
<organism evidence="1 2">
    <name type="scientific">Penicillium bovifimosum</name>
    <dbReference type="NCBI Taxonomy" id="126998"/>
    <lineage>
        <taxon>Eukaryota</taxon>
        <taxon>Fungi</taxon>
        <taxon>Dikarya</taxon>
        <taxon>Ascomycota</taxon>
        <taxon>Pezizomycotina</taxon>
        <taxon>Eurotiomycetes</taxon>
        <taxon>Eurotiomycetidae</taxon>
        <taxon>Eurotiales</taxon>
        <taxon>Aspergillaceae</taxon>
        <taxon>Penicillium</taxon>
    </lineage>
</organism>
<evidence type="ECO:0000313" key="1">
    <source>
        <dbReference type="EMBL" id="KAJ5142557.1"/>
    </source>
</evidence>
<accession>A0A9W9H9H3</accession>
<keyword evidence="2" id="KW-1185">Reference proteome</keyword>
<reference evidence="1" key="2">
    <citation type="journal article" date="2023" name="IMA Fungus">
        <title>Comparative genomic study of the Penicillium genus elucidates a diverse pangenome and 15 lateral gene transfer events.</title>
        <authorList>
            <person name="Petersen C."/>
            <person name="Sorensen T."/>
            <person name="Nielsen M.R."/>
            <person name="Sondergaard T.E."/>
            <person name="Sorensen J.L."/>
            <person name="Fitzpatrick D.A."/>
            <person name="Frisvad J.C."/>
            <person name="Nielsen K.L."/>
        </authorList>
    </citation>
    <scope>NUCLEOTIDE SEQUENCE</scope>
    <source>
        <strain evidence="1">IBT 22155</strain>
    </source>
</reference>
<evidence type="ECO:0008006" key="3">
    <source>
        <dbReference type="Google" id="ProtNLM"/>
    </source>
</evidence>
<dbReference type="EMBL" id="JAPQKL010000002">
    <property type="protein sequence ID" value="KAJ5142557.1"/>
    <property type="molecule type" value="Genomic_DNA"/>
</dbReference>
<dbReference type="PANTHER" id="PTHR42085">
    <property type="entry name" value="F-BOX DOMAIN-CONTAINING PROTEIN"/>
    <property type="match status" value="1"/>
</dbReference>
<dbReference type="GeneID" id="81401258"/>
<name>A0A9W9H9H3_9EURO</name>
<protein>
    <recommendedName>
        <fullName evidence="3">F-box domain-containing protein</fullName>
    </recommendedName>
</protein>
<reference evidence="1" key="1">
    <citation type="submission" date="2022-11" db="EMBL/GenBank/DDBJ databases">
        <authorList>
            <person name="Petersen C."/>
        </authorList>
    </citation>
    <scope>NUCLEOTIDE SEQUENCE</scope>
    <source>
        <strain evidence="1">IBT 22155</strain>
    </source>
</reference>
<dbReference type="PANTHER" id="PTHR42085:SF1">
    <property type="entry name" value="F-BOX DOMAIN-CONTAINING PROTEIN"/>
    <property type="match status" value="1"/>
</dbReference>
<dbReference type="Proteomes" id="UP001149079">
    <property type="component" value="Unassembled WGS sequence"/>
</dbReference>
<dbReference type="OrthoDB" id="62952at2759"/>
<gene>
    <name evidence="1" type="ORF">N7515_001344</name>
</gene>
<comment type="caution">
    <text evidence="1">The sequence shown here is derived from an EMBL/GenBank/DDBJ whole genome shotgun (WGS) entry which is preliminary data.</text>
</comment>
<dbReference type="RefSeq" id="XP_056524201.1">
    <property type="nucleotide sequence ID" value="XM_056662088.1"/>
</dbReference>
<sequence>MAPSLLSLPRELRIEIFKYLLVQREPVEVVNVRNPHRLERNILYTNKLFLVEGRPLLYGHNRFHFGRRNSNLLITKFLDAIGSINAPYLRNIYMDFPEVREIEGEVSLVDVDLHVLEIIQSKCTNLQTLTTTVETTTNMEAWLNYFGSPNCFGRPILDKTLDLIAAHFRAIPSLPKIILEVYEGRPTPREPSLDIREKMESLGWTLEVVPGSYCVASYYDRMPMRDLGPGMIFYRWW</sequence>